<evidence type="ECO:0000313" key="1">
    <source>
        <dbReference type="EMBL" id="MCW6509757.1"/>
    </source>
</evidence>
<protein>
    <submittedName>
        <fullName evidence="1">DUF1007 family protein</fullName>
    </submittedName>
</protein>
<dbReference type="Proteomes" id="UP001165667">
    <property type="component" value="Unassembled WGS sequence"/>
</dbReference>
<reference evidence="1" key="1">
    <citation type="submission" date="2022-05" db="EMBL/GenBank/DDBJ databases">
        <authorList>
            <person name="Pankratov T."/>
        </authorList>
    </citation>
    <scope>NUCLEOTIDE SEQUENCE</scope>
    <source>
        <strain evidence="1">BP6-180914</strain>
    </source>
</reference>
<dbReference type="EMBL" id="JAMOIM010000011">
    <property type="protein sequence ID" value="MCW6509757.1"/>
    <property type="molecule type" value="Genomic_DNA"/>
</dbReference>
<dbReference type="AlphaFoldDB" id="A0AA41YYW3"/>
<dbReference type="Pfam" id="PF06226">
    <property type="entry name" value="DUF1007"/>
    <property type="match status" value="1"/>
</dbReference>
<sequence length="199" mass="21629">MGAGQASAHPHVFVTAREQVIFGSDGKITGIRADWKFDDMYSAFAIQGLGDPDKILTKEQLAPLAKTNVESLAEFGWFTVGRAFGKPIQFSEPVDYSLDEGADKLVTLHFTLPLKTPTATGPFFNLQIYDPTYFVAFDYETKDPVTLVNPPPGCSVSVAKPKPLDNTDSQKLSEAFFTNMSPGTDFGIKLASRAIIACP</sequence>
<proteinExistence type="predicted"/>
<organism evidence="1 2">
    <name type="scientific">Lichenifustis flavocetrariae</name>
    <dbReference type="NCBI Taxonomy" id="2949735"/>
    <lineage>
        <taxon>Bacteria</taxon>
        <taxon>Pseudomonadati</taxon>
        <taxon>Pseudomonadota</taxon>
        <taxon>Alphaproteobacteria</taxon>
        <taxon>Hyphomicrobiales</taxon>
        <taxon>Lichenihabitantaceae</taxon>
        <taxon>Lichenifustis</taxon>
    </lineage>
</organism>
<dbReference type="RefSeq" id="WP_282586224.1">
    <property type="nucleotide sequence ID" value="NZ_JAMOIM010000011.1"/>
</dbReference>
<comment type="caution">
    <text evidence="1">The sequence shown here is derived from an EMBL/GenBank/DDBJ whole genome shotgun (WGS) entry which is preliminary data.</text>
</comment>
<gene>
    <name evidence="1" type="ORF">M8523_17205</name>
</gene>
<name>A0AA41YYW3_9HYPH</name>
<accession>A0AA41YYW3</accession>
<keyword evidence="2" id="KW-1185">Reference proteome</keyword>
<evidence type="ECO:0000313" key="2">
    <source>
        <dbReference type="Proteomes" id="UP001165667"/>
    </source>
</evidence>
<dbReference type="InterPro" id="IPR010412">
    <property type="entry name" value="DUF1007"/>
</dbReference>